<dbReference type="InterPro" id="IPR007452">
    <property type="entry name" value="TamB_C"/>
</dbReference>
<protein>
    <submittedName>
        <fullName evidence="7">Translocation/assembly module TamB</fullName>
    </submittedName>
</protein>
<feature type="domain" description="Translocation and assembly module TamB C-terminal" evidence="6">
    <location>
        <begin position="1048"/>
        <end position="1384"/>
    </location>
</feature>
<proteinExistence type="predicted"/>
<dbReference type="EMBL" id="CP065592">
    <property type="protein sequence ID" value="QPQ54001.1"/>
    <property type="molecule type" value="Genomic_DNA"/>
</dbReference>
<dbReference type="GO" id="GO:0009306">
    <property type="term" value="P:protein secretion"/>
    <property type="evidence" value="ECO:0007669"/>
    <property type="project" value="InterPro"/>
</dbReference>
<evidence type="ECO:0000256" key="5">
    <source>
        <dbReference type="SAM" id="Phobius"/>
    </source>
</evidence>
<dbReference type="KEGG" id="sflv:IC614_06355"/>
<comment type="subcellular location">
    <subcellularLocation>
        <location evidence="1">Membrane</location>
        <topology evidence="1">Single-pass membrane protein</topology>
    </subcellularLocation>
</comment>
<evidence type="ECO:0000256" key="2">
    <source>
        <dbReference type="ARBA" id="ARBA00022692"/>
    </source>
</evidence>
<keyword evidence="2 5" id="KW-0812">Transmembrane</keyword>
<evidence type="ECO:0000256" key="1">
    <source>
        <dbReference type="ARBA" id="ARBA00004167"/>
    </source>
</evidence>
<keyword evidence="8" id="KW-1185">Reference proteome</keyword>
<evidence type="ECO:0000256" key="4">
    <source>
        <dbReference type="ARBA" id="ARBA00023136"/>
    </source>
</evidence>
<keyword evidence="4 5" id="KW-0472">Membrane</keyword>
<evidence type="ECO:0000313" key="7">
    <source>
        <dbReference type="EMBL" id="QPQ54001.1"/>
    </source>
</evidence>
<dbReference type="GO" id="GO:0005886">
    <property type="term" value="C:plasma membrane"/>
    <property type="evidence" value="ECO:0007669"/>
    <property type="project" value="InterPro"/>
</dbReference>
<accession>A0A7T2GHI8</accession>
<dbReference type="PANTHER" id="PTHR36985:SF1">
    <property type="entry name" value="TRANSLOCATION AND ASSEMBLY MODULE SUBUNIT TAMB"/>
    <property type="match status" value="1"/>
</dbReference>
<reference evidence="7 8" key="1">
    <citation type="submission" date="2020-11" db="EMBL/GenBank/DDBJ databases">
        <title>Genome seq and assembly of Sphingosinicella sp.</title>
        <authorList>
            <person name="Chhetri G."/>
        </authorList>
    </citation>
    <scope>NUCLEOTIDE SEQUENCE [LARGE SCALE GENOMIC DNA]</scope>
    <source>
        <strain evidence="7 8">UDD2</strain>
    </source>
</reference>
<feature type="transmembrane region" description="Helical" evidence="5">
    <location>
        <begin position="21"/>
        <end position="40"/>
    </location>
</feature>
<dbReference type="RefSeq" id="WP_200970533.1">
    <property type="nucleotide sequence ID" value="NZ_CP065592.1"/>
</dbReference>
<evidence type="ECO:0000256" key="3">
    <source>
        <dbReference type="ARBA" id="ARBA00022989"/>
    </source>
</evidence>
<organism evidence="7 8">
    <name type="scientific">Allosphingosinicella flava</name>
    <dbReference type="NCBI Taxonomy" id="2771430"/>
    <lineage>
        <taxon>Bacteria</taxon>
        <taxon>Pseudomonadati</taxon>
        <taxon>Pseudomonadota</taxon>
        <taxon>Alphaproteobacteria</taxon>
        <taxon>Sphingomonadales</taxon>
        <taxon>Sphingomonadaceae</taxon>
        <taxon>Allosphingosinicella</taxon>
    </lineage>
</organism>
<gene>
    <name evidence="7" type="ORF">IC614_06355</name>
</gene>
<name>A0A7T2GHI8_9SPHN</name>
<dbReference type="Proteomes" id="UP000594873">
    <property type="component" value="Chromosome"/>
</dbReference>
<dbReference type="Pfam" id="PF04357">
    <property type="entry name" value="TamB"/>
    <property type="match status" value="1"/>
</dbReference>
<evidence type="ECO:0000259" key="6">
    <source>
        <dbReference type="Pfam" id="PF04357"/>
    </source>
</evidence>
<sequence length="1390" mass="146860">MGEAPRPGRRKAHLLVRLGRFAFAFFVAALLGITSFLVYLDTEAGHRFIAKTVAEQAPRSGFRIRIGAIEGSIWGETRLKDVRLYDPQGLFAQSPEVALDWEPIGWVANRLHINTFDARLVILHRLPKFRPSVEPRPILPGFDLWIDRLRVEELRIGPAVTGRWRSGTLQGRADIRDGRALIDLDAVIRDGGDRLALLLDAQPDADRFDLDVQLDAPANSLTGAIVGTKRPIRLAIEGDGTWTKWSGRALLDLSGRRSADLRLGVEAGRYGLSGALAPAQFLKGKLMRLSAPRIDLKGAGTFEDRRLDGRLSLRSAALKVEAAGIVDLAGKGFDNVRLGVDLLRPAALFPNMTGNRIRLAMTLDGPFGTAAFSYRATAPRVAFDDTGFEDVRAEGRGRLSDPPVAVPIRFTARRVTGVGSVAGGILANLRVDGLLKVTARALTGESLSLTSDKLKGKVSLFVDLVTGRYDVVLSGGLTRYSIPGLGIVDVTSELKVVPGANGRGTIVTGTGKAWVRRLDNKFLASLAGGLPRIETGLLRGADGVIHFRNLRLRAPKIAINGNGYRRRDGTFHFEGRGNQADYGPFSIVLDGDISRPRVTLRLDRPNEALGIRDMDLTLQPNAGGYAYEAAGLSTLGPFTSKGAILLPANAPAVIAIDALQVSGTSATGRLRSDPGGFQGQLNISGGGLRGGLLFQPAGGIQRIEAHLVADQARFAGPPAIAIRRGRLDGVILLDPNGTSIEGTLEARGVTRGAVSLASISASASLRGGSGQIRADVAGTRGRTFTFAAVADVTPQRIGISGRGSVDRRPIALKSPAILTRAGDGWNLAPTAITFAGGSAEVGGMFNSARTQIDARLDAMPLTVLDIAYPDLGLGGIASGTLRYDVPAGGGAPKGDLNLRVRGLTRAGIVLSTAPVDLGIAAKLDGRNAALRAVAASQGRTIGRAQARLSPLPDGGTLIDRLSAAPLFAQIRYNGPADTLWGLTGVELFNISGPVALGADVTGTLNDPAIRGSLRAQQARLESAITGTVVQNLAASGRFDGSRLLLDSFSGTTKNDGRVSGRGSFLLSARGLGIDLTVDANRAQILDRDDLKAKVTGPIRIRSDGDGGTISGDLNLVSGLFRLGSATAAAQVPRLPVREVNGRDDDWTETRTPSPWQFDMAVRARNGLQVTGLGISSEWSANLSIDGPVTAPRINGRADLVRGSYDFAGRTFDLERGVIRFVGDAPPDPILDIVAQGGVQGLNATIRVTGSGLRPEIAFTSTPPLPQDELLSRLLFGTSITNLSAPEALQLAAAVAALNNPGAGLDPINAVRSAVGLDRLRILPGDIVTGQGTSLAAGKYLGRRFYVEVVTDGRGYSATRIEYQITRWLSLLSSVSTIGRHNASVRVSKDY</sequence>
<keyword evidence="3 5" id="KW-1133">Transmembrane helix</keyword>
<dbReference type="PANTHER" id="PTHR36985">
    <property type="entry name" value="TRANSLOCATION AND ASSEMBLY MODULE SUBUNIT TAMB"/>
    <property type="match status" value="1"/>
</dbReference>
<dbReference type="GO" id="GO:0097347">
    <property type="term" value="C:TAM protein secretion complex"/>
    <property type="evidence" value="ECO:0007669"/>
    <property type="project" value="TreeGrafter"/>
</dbReference>
<evidence type="ECO:0000313" key="8">
    <source>
        <dbReference type="Proteomes" id="UP000594873"/>
    </source>
</evidence>